<dbReference type="Proteomes" id="UP000029995">
    <property type="component" value="Unassembled WGS sequence"/>
</dbReference>
<dbReference type="EMBL" id="JANX01000180">
    <property type="protein sequence ID" value="KGM33466.1"/>
    <property type="molecule type" value="Genomic_DNA"/>
</dbReference>
<evidence type="ECO:0000313" key="2">
    <source>
        <dbReference type="Proteomes" id="UP000029995"/>
    </source>
</evidence>
<organism evidence="1 2">
    <name type="scientific">Inquilinus limosus MP06</name>
    <dbReference type="NCBI Taxonomy" id="1398085"/>
    <lineage>
        <taxon>Bacteria</taxon>
        <taxon>Pseudomonadati</taxon>
        <taxon>Pseudomonadota</taxon>
        <taxon>Alphaproteobacteria</taxon>
        <taxon>Rhodospirillales</taxon>
        <taxon>Rhodospirillaceae</taxon>
        <taxon>Inquilinus</taxon>
    </lineage>
</organism>
<accession>A0A0A0D435</accession>
<dbReference type="OrthoDB" id="7359277at2"/>
<dbReference type="AlphaFoldDB" id="A0A0A0D435"/>
<gene>
    <name evidence="1" type="ORF">P409_15625</name>
</gene>
<dbReference type="RefSeq" id="WP_034838775.1">
    <property type="nucleotide sequence ID" value="NZ_JANX01000180.1"/>
</dbReference>
<sequence length="61" mass="7013">MCCRVAVERVYRELCARAEPPEWAFEAALTLYRHNHPEVPVAVATREVCDWTGHPAQLLLH</sequence>
<reference evidence="1 2" key="1">
    <citation type="submission" date="2014-01" db="EMBL/GenBank/DDBJ databases">
        <title>Genome sequence determination for a cystic fibrosis isolate, Inquilinus limosus.</title>
        <authorList>
            <person name="Pino M."/>
            <person name="Di Conza J."/>
            <person name="Gutkind G."/>
        </authorList>
    </citation>
    <scope>NUCLEOTIDE SEQUENCE [LARGE SCALE GENOMIC DNA]</scope>
    <source>
        <strain evidence="1 2">MP06</strain>
    </source>
</reference>
<proteinExistence type="predicted"/>
<name>A0A0A0D435_9PROT</name>
<evidence type="ECO:0000313" key="1">
    <source>
        <dbReference type="EMBL" id="KGM33466.1"/>
    </source>
</evidence>
<comment type="caution">
    <text evidence="1">The sequence shown here is derived from an EMBL/GenBank/DDBJ whole genome shotgun (WGS) entry which is preliminary data.</text>
</comment>
<protein>
    <submittedName>
        <fullName evidence="1">Uncharacterized protein</fullName>
    </submittedName>
</protein>